<evidence type="ECO:0008006" key="4">
    <source>
        <dbReference type="Google" id="ProtNLM"/>
    </source>
</evidence>
<accession>A0A1S1YUG5</accession>
<evidence type="ECO:0000313" key="3">
    <source>
        <dbReference type="Proteomes" id="UP000179797"/>
    </source>
</evidence>
<comment type="caution">
    <text evidence="2">The sequence shown here is derived from an EMBL/GenBank/DDBJ whole genome shotgun (WGS) entry which is preliminary data.</text>
</comment>
<evidence type="ECO:0000313" key="2">
    <source>
        <dbReference type="EMBL" id="OHX64513.1"/>
    </source>
</evidence>
<protein>
    <recommendedName>
        <fullName evidence="4">Asl1-like glycosyl hydrolase catalytic domain-containing protein</fullName>
    </recommendedName>
</protein>
<keyword evidence="3" id="KW-1185">Reference proteome</keyword>
<name>A0A1S1YUG5_FLAPC</name>
<dbReference type="STRING" id="915059.NH26_23340"/>
<evidence type="ECO:0000256" key="1">
    <source>
        <dbReference type="SAM" id="MobiDB-lite"/>
    </source>
</evidence>
<dbReference type="Gene3D" id="3.20.20.80">
    <property type="entry name" value="Glycosidases"/>
    <property type="match status" value="1"/>
</dbReference>
<dbReference type="OrthoDB" id="1194731at2"/>
<dbReference type="AlphaFoldDB" id="A0A1S1YUG5"/>
<sequence length="488" mass="55573">MSCVKSLAEDEVLEEIIEEENEEEEEEEELEDQLIVSPEIYPFDLPTRIEATLTVETSQKEKFKNPLLGYNIEGFNTQTEKDFIRKFNPVSIRFPSGLWSNFYEWQTDGYQNDSWDNKSHEGALDIYAEKIKGHINQIASLNTEKKEQYGRGFHMMWTYSMNFDDAESCLARAEKDAALGFEIKDIELGNEHFWKSQRSNQVPTEYDYLTRASSVADALHQRFPEVRVSIPISWRRSHEAYNKVIIDDKKYFDAISLHKYMGSDPDVPGESNSAYSALLTSREVLAEDVNWIRSHAGDKPIWLTEWGVSANSEIEVNSAACLGMADVYLFMAENQDIYDRANWFIFNKALNPMVVVDERRKPIYPLQKRGYLSVYEIFQENFMDADVVASQIESTKIDGTMNAVNASVVEKEGKKVVVAVNLANKPAKFNLKMGGSDYEGSFTHHALVFDSLGAVPNIDIDADPKRLIKEGDGSISLPPLSVNQIILQ</sequence>
<reference evidence="2 3" key="1">
    <citation type="journal article" date="2012" name="Int. J. Syst. Evol. Microbiol.">
        <title>Flammeovirga pacifica sp. nov., isolated from deep-sea sediment.</title>
        <authorList>
            <person name="Xu H."/>
            <person name="Fu Y."/>
            <person name="Yang N."/>
            <person name="Ding Z."/>
            <person name="Lai Q."/>
            <person name="Zeng R."/>
        </authorList>
    </citation>
    <scope>NUCLEOTIDE SEQUENCE [LARGE SCALE GENOMIC DNA]</scope>
    <source>
        <strain evidence="3">DSM 24597 / LMG 26175 / WPAGA1</strain>
    </source>
</reference>
<dbReference type="SUPFAM" id="SSF51445">
    <property type="entry name" value="(Trans)glycosidases"/>
    <property type="match status" value="1"/>
</dbReference>
<feature type="compositionally biased region" description="Acidic residues" evidence="1">
    <location>
        <begin position="9"/>
        <end position="32"/>
    </location>
</feature>
<feature type="region of interest" description="Disordered" evidence="1">
    <location>
        <begin position="1"/>
        <end position="32"/>
    </location>
</feature>
<organism evidence="2 3">
    <name type="scientific">Flammeovirga pacifica</name>
    <dbReference type="NCBI Taxonomy" id="915059"/>
    <lineage>
        <taxon>Bacteria</taxon>
        <taxon>Pseudomonadati</taxon>
        <taxon>Bacteroidota</taxon>
        <taxon>Cytophagia</taxon>
        <taxon>Cytophagales</taxon>
        <taxon>Flammeovirgaceae</taxon>
        <taxon>Flammeovirga</taxon>
    </lineage>
</organism>
<proteinExistence type="predicted"/>
<dbReference type="InterPro" id="IPR017853">
    <property type="entry name" value="GH"/>
</dbReference>
<dbReference type="Proteomes" id="UP000179797">
    <property type="component" value="Unassembled WGS sequence"/>
</dbReference>
<dbReference type="EMBL" id="JRYR02000002">
    <property type="protein sequence ID" value="OHX64513.1"/>
    <property type="molecule type" value="Genomic_DNA"/>
</dbReference>
<gene>
    <name evidence="2" type="ORF">NH26_23340</name>
</gene>